<dbReference type="PANTHER" id="PTHR35176:SF6">
    <property type="entry name" value="HEME OXYGENASE HI_0854-RELATED"/>
    <property type="match status" value="1"/>
</dbReference>
<organism evidence="2 3">
    <name type="scientific">Nonomuraea monospora</name>
    <dbReference type="NCBI Taxonomy" id="568818"/>
    <lineage>
        <taxon>Bacteria</taxon>
        <taxon>Bacillati</taxon>
        <taxon>Actinomycetota</taxon>
        <taxon>Actinomycetes</taxon>
        <taxon>Streptosporangiales</taxon>
        <taxon>Streptosporangiaceae</taxon>
        <taxon>Nonomuraea</taxon>
    </lineage>
</organism>
<proteinExistence type="predicted"/>
<dbReference type="InterPro" id="IPR012349">
    <property type="entry name" value="Split_barrel_FMN-bd"/>
</dbReference>
<gene>
    <name evidence="2" type="ORF">GCM10009850_024970</name>
</gene>
<dbReference type="InterPro" id="IPR052019">
    <property type="entry name" value="F420H2_bilvrd_red/Heme_oxyg"/>
</dbReference>
<sequence length="147" mass="15775">MTTGVGGMPLSVGAREAFLAESHIASLAVEAGNGRAPLVVPVWYDYSPGGEIRFLTDGDSHKARLITKAGRFSVLVQRDSPTYRYVSVEGPVVRSGPTTLDDLTRISARYLPPDAVSGYVQGSDLKVLVTFRMRPDHWLSADLGALG</sequence>
<reference evidence="3" key="1">
    <citation type="journal article" date="2019" name="Int. J. Syst. Evol. Microbiol.">
        <title>The Global Catalogue of Microorganisms (GCM) 10K type strain sequencing project: providing services to taxonomists for standard genome sequencing and annotation.</title>
        <authorList>
            <consortium name="The Broad Institute Genomics Platform"/>
            <consortium name="The Broad Institute Genome Sequencing Center for Infectious Disease"/>
            <person name="Wu L."/>
            <person name="Ma J."/>
        </authorList>
    </citation>
    <scope>NUCLEOTIDE SEQUENCE [LARGE SCALE GENOMIC DNA]</scope>
    <source>
        <strain evidence="3">JCM 16114</strain>
    </source>
</reference>
<accession>A0ABP5P5Z7</accession>
<dbReference type="Proteomes" id="UP001499843">
    <property type="component" value="Unassembled WGS sequence"/>
</dbReference>
<keyword evidence="3" id="KW-1185">Reference proteome</keyword>
<evidence type="ECO:0000313" key="2">
    <source>
        <dbReference type="EMBL" id="GAA2207039.1"/>
    </source>
</evidence>
<dbReference type="PANTHER" id="PTHR35176">
    <property type="entry name" value="HEME OXYGENASE HI_0854-RELATED"/>
    <property type="match status" value="1"/>
</dbReference>
<name>A0ABP5P5Z7_9ACTN</name>
<dbReference type="Gene3D" id="2.30.110.10">
    <property type="entry name" value="Electron Transport, Fmn-binding Protein, Chain A"/>
    <property type="match status" value="1"/>
</dbReference>
<evidence type="ECO:0000256" key="1">
    <source>
        <dbReference type="ARBA" id="ARBA00023002"/>
    </source>
</evidence>
<dbReference type="EMBL" id="BAAAQX010000005">
    <property type="protein sequence ID" value="GAA2207039.1"/>
    <property type="molecule type" value="Genomic_DNA"/>
</dbReference>
<protein>
    <submittedName>
        <fullName evidence="2">Pyridoxamine 5'-phosphate oxidase family protein</fullName>
    </submittedName>
</protein>
<keyword evidence="1" id="KW-0560">Oxidoreductase</keyword>
<evidence type="ECO:0000313" key="3">
    <source>
        <dbReference type="Proteomes" id="UP001499843"/>
    </source>
</evidence>
<dbReference type="SUPFAM" id="SSF50475">
    <property type="entry name" value="FMN-binding split barrel"/>
    <property type="match status" value="1"/>
</dbReference>
<comment type="caution">
    <text evidence="2">The sequence shown here is derived from an EMBL/GenBank/DDBJ whole genome shotgun (WGS) entry which is preliminary data.</text>
</comment>